<evidence type="ECO:0000313" key="2">
    <source>
        <dbReference type="EMBL" id="QIK51638.1"/>
    </source>
</evidence>
<dbReference type="RefSeq" id="WP_166062696.1">
    <property type="nucleotide sequence ID" value="NZ_CP049889.1"/>
</dbReference>
<dbReference type="Gene3D" id="2.30.30.40">
    <property type="entry name" value="SH3 Domains"/>
    <property type="match status" value="1"/>
</dbReference>
<dbReference type="PROSITE" id="PS50851">
    <property type="entry name" value="CHEW"/>
    <property type="match status" value="1"/>
</dbReference>
<sequence>MTKFINFICNEQQFALTIDSVEKILLYKKPALIPDTSAYINGFLSYNDIPLLLIDMKRRLFNEKLTPNEQTKVIVANWKNKKIGLIVEQITQVKEYPITDVEQAESTNGTAKTAYIIGTFQENDDITLHIDVDMLFPLEGEQEIEGLIEK</sequence>
<dbReference type="GO" id="GO:0005829">
    <property type="term" value="C:cytosol"/>
    <property type="evidence" value="ECO:0007669"/>
    <property type="project" value="TreeGrafter"/>
</dbReference>
<dbReference type="GeneID" id="94552822"/>
<dbReference type="GO" id="GO:0006935">
    <property type="term" value="P:chemotaxis"/>
    <property type="evidence" value="ECO:0007669"/>
    <property type="project" value="InterPro"/>
</dbReference>
<dbReference type="InterPro" id="IPR039315">
    <property type="entry name" value="CheW"/>
</dbReference>
<dbReference type="InterPro" id="IPR036061">
    <property type="entry name" value="CheW-like_dom_sf"/>
</dbReference>
<dbReference type="EMBL" id="CP049889">
    <property type="protein sequence ID" value="QIK51638.1"/>
    <property type="molecule type" value="Genomic_DNA"/>
</dbReference>
<keyword evidence="3" id="KW-1185">Reference proteome</keyword>
<dbReference type="Pfam" id="PF01584">
    <property type="entry name" value="CheW"/>
    <property type="match status" value="1"/>
</dbReference>
<dbReference type="Proteomes" id="UP000501830">
    <property type="component" value="Chromosome"/>
</dbReference>
<dbReference type="AlphaFoldDB" id="A0A6G7WHG9"/>
<name>A0A6G7WHG9_9LACT</name>
<dbReference type="SUPFAM" id="SSF50341">
    <property type="entry name" value="CheW-like"/>
    <property type="match status" value="1"/>
</dbReference>
<dbReference type="PANTHER" id="PTHR22617">
    <property type="entry name" value="CHEMOTAXIS SENSOR HISTIDINE KINASE-RELATED"/>
    <property type="match status" value="1"/>
</dbReference>
<dbReference type="PANTHER" id="PTHR22617:SF23">
    <property type="entry name" value="CHEMOTAXIS PROTEIN CHEW"/>
    <property type="match status" value="1"/>
</dbReference>
<dbReference type="KEGG" id="jpo:G7058_05980"/>
<proteinExistence type="predicted"/>
<dbReference type="GO" id="GO:0007165">
    <property type="term" value="P:signal transduction"/>
    <property type="evidence" value="ECO:0007669"/>
    <property type="project" value="InterPro"/>
</dbReference>
<organism evidence="2 3">
    <name type="scientific">Jeotgalibaca porci</name>
    <dbReference type="NCBI Taxonomy" id="1868793"/>
    <lineage>
        <taxon>Bacteria</taxon>
        <taxon>Bacillati</taxon>
        <taxon>Bacillota</taxon>
        <taxon>Bacilli</taxon>
        <taxon>Lactobacillales</taxon>
        <taxon>Carnobacteriaceae</taxon>
        <taxon>Jeotgalibaca</taxon>
    </lineage>
</organism>
<reference evidence="2 3" key="1">
    <citation type="journal article" date="2017" name="Int. J. Syst. Evol. Microbiol.">
        <title>Jeotgalibaca porci sp. nov. and Jeotgalibaca arthritidis sp. nov., isolated from pigs, and emended description of the genus Jeotgalibaca.</title>
        <authorList>
            <person name="Zamora L."/>
            <person name="Perez-Sancho M."/>
            <person name="Dominguez L."/>
            <person name="Fernandez-Garayzabal J.F."/>
            <person name="Vela A.I."/>
        </authorList>
    </citation>
    <scope>NUCLEOTIDE SEQUENCE [LARGE SCALE GENOMIC DNA]</scope>
    <source>
        <strain evidence="2 3">CCUG 69148</strain>
    </source>
</reference>
<dbReference type="InterPro" id="IPR002545">
    <property type="entry name" value="CheW-lke_dom"/>
</dbReference>
<evidence type="ECO:0000259" key="1">
    <source>
        <dbReference type="PROSITE" id="PS50851"/>
    </source>
</evidence>
<dbReference type="Gene3D" id="2.40.50.180">
    <property type="entry name" value="CheA-289, Domain 4"/>
    <property type="match status" value="1"/>
</dbReference>
<evidence type="ECO:0000313" key="3">
    <source>
        <dbReference type="Proteomes" id="UP000501830"/>
    </source>
</evidence>
<accession>A0A6G7WHG9</accession>
<protein>
    <recommendedName>
        <fullName evidence="1">CheW-like domain-containing protein</fullName>
    </recommendedName>
</protein>
<gene>
    <name evidence="2" type="ORF">G7058_05980</name>
</gene>
<dbReference type="SMART" id="SM00260">
    <property type="entry name" value="CheW"/>
    <property type="match status" value="1"/>
</dbReference>
<feature type="domain" description="CheW-like" evidence="1">
    <location>
        <begin position="1"/>
        <end position="141"/>
    </location>
</feature>